<evidence type="ECO:0000313" key="2">
    <source>
        <dbReference type="EMBL" id="CAF1293501.1"/>
    </source>
</evidence>
<evidence type="ECO:0000313" key="3">
    <source>
        <dbReference type="EMBL" id="CAF1471597.1"/>
    </source>
</evidence>
<organism evidence="2 4">
    <name type="scientific">Adineta ricciae</name>
    <name type="common">Rotifer</name>
    <dbReference type="NCBI Taxonomy" id="249248"/>
    <lineage>
        <taxon>Eukaryota</taxon>
        <taxon>Metazoa</taxon>
        <taxon>Spiralia</taxon>
        <taxon>Gnathifera</taxon>
        <taxon>Rotifera</taxon>
        <taxon>Eurotatoria</taxon>
        <taxon>Bdelloidea</taxon>
        <taxon>Adinetida</taxon>
        <taxon>Adinetidae</taxon>
        <taxon>Adineta</taxon>
    </lineage>
</organism>
<evidence type="ECO:0000313" key="4">
    <source>
        <dbReference type="Proteomes" id="UP000663828"/>
    </source>
</evidence>
<protein>
    <submittedName>
        <fullName evidence="2">Uncharacterized protein</fullName>
    </submittedName>
</protein>
<sequence>MTTSTYDASHEIERDSGSEDDFKMNIDEVYSSDVDSDESNDELTQGEESVNLNWSKTTFEPHLFHFDKQNSGVSSKINAMEKPYSS</sequence>
<reference evidence="2" key="1">
    <citation type="submission" date="2021-02" db="EMBL/GenBank/DDBJ databases">
        <authorList>
            <person name="Nowell W R."/>
        </authorList>
    </citation>
    <scope>NUCLEOTIDE SEQUENCE</scope>
</reference>
<dbReference type="EMBL" id="CAJNOJ010000509">
    <property type="protein sequence ID" value="CAF1471597.1"/>
    <property type="molecule type" value="Genomic_DNA"/>
</dbReference>
<dbReference type="OrthoDB" id="75807at2759"/>
<keyword evidence="4" id="KW-1185">Reference proteome</keyword>
<accession>A0A815DGZ2</accession>
<evidence type="ECO:0000256" key="1">
    <source>
        <dbReference type="SAM" id="MobiDB-lite"/>
    </source>
</evidence>
<dbReference type="Proteomes" id="UP000663852">
    <property type="component" value="Unassembled WGS sequence"/>
</dbReference>
<dbReference type="AlphaFoldDB" id="A0A815DGZ2"/>
<dbReference type="Proteomes" id="UP000663828">
    <property type="component" value="Unassembled WGS sequence"/>
</dbReference>
<proteinExistence type="predicted"/>
<comment type="caution">
    <text evidence="2">The sequence shown here is derived from an EMBL/GenBank/DDBJ whole genome shotgun (WGS) entry which is preliminary data.</text>
</comment>
<gene>
    <name evidence="3" type="ORF">EDS130_LOCUS40828</name>
    <name evidence="2" type="ORF">XAT740_LOCUS28467</name>
</gene>
<name>A0A815DGZ2_ADIRI</name>
<dbReference type="EMBL" id="CAJNOR010002432">
    <property type="protein sequence ID" value="CAF1293501.1"/>
    <property type="molecule type" value="Genomic_DNA"/>
</dbReference>
<feature type="compositionally biased region" description="Basic and acidic residues" evidence="1">
    <location>
        <begin position="8"/>
        <end position="24"/>
    </location>
</feature>
<feature type="region of interest" description="Disordered" evidence="1">
    <location>
        <begin position="1"/>
        <end position="24"/>
    </location>
</feature>